<dbReference type="AlphaFoldDB" id="A0A6C0E7Y4"/>
<dbReference type="EMBL" id="MN739751">
    <property type="protein sequence ID" value="QHT24908.1"/>
    <property type="molecule type" value="Genomic_DNA"/>
</dbReference>
<evidence type="ECO:0000256" key="1">
    <source>
        <dbReference type="SAM" id="MobiDB-lite"/>
    </source>
</evidence>
<feature type="region of interest" description="Disordered" evidence="1">
    <location>
        <begin position="1"/>
        <end position="28"/>
    </location>
</feature>
<proteinExistence type="predicted"/>
<feature type="compositionally biased region" description="Basic residues" evidence="1">
    <location>
        <begin position="1"/>
        <end position="19"/>
    </location>
</feature>
<sequence length="99" mass="11122">MVSKNKKKNHSKKHTKKQKGSGITHDLTKTVGGLMERVGYSECCPPVYNNNQMVMENGQPMCGGSRKTKKRRYTKKVSKKPRPKHGSGKGGKEYLLTIM</sequence>
<name>A0A6C0E7Y4_9ZZZZ</name>
<accession>A0A6C0E7Y4</accession>
<protein>
    <submittedName>
        <fullName evidence="2">Uncharacterized protein</fullName>
    </submittedName>
</protein>
<organism evidence="2">
    <name type="scientific">viral metagenome</name>
    <dbReference type="NCBI Taxonomy" id="1070528"/>
    <lineage>
        <taxon>unclassified sequences</taxon>
        <taxon>metagenomes</taxon>
        <taxon>organismal metagenomes</taxon>
    </lineage>
</organism>
<evidence type="ECO:0000313" key="2">
    <source>
        <dbReference type="EMBL" id="QHT24908.1"/>
    </source>
</evidence>
<feature type="region of interest" description="Disordered" evidence="1">
    <location>
        <begin position="57"/>
        <end position="99"/>
    </location>
</feature>
<reference evidence="2" key="1">
    <citation type="journal article" date="2020" name="Nature">
        <title>Giant virus diversity and host interactions through global metagenomics.</title>
        <authorList>
            <person name="Schulz F."/>
            <person name="Roux S."/>
            <person name="Paez-Espino D."/>
            <person name="Jungbluth S."/>
            <person name="Walsh D.A."/>
            <person name="Denef V.J."/>
            <person name="McMahon K.D."/>
            <person name="Konstantinidis K.T."/>
            <person name="Eloe-Fadrosh E.A."/>
            <person name="Kyrpides N.C."/>
            <person name="Woyke T."/>
        </authorList>
    </citation>
    <scope>NUCLEOTIDE SEQUENCE</scope>
    <source>
        <strain evidence="2">GVMAG-M-3300023179-150</strain>
    </source>
</reference>
<feature type="compositionally biased region" description="Basic residues" evidence="1">
    <location>
        <begin position="66"/>
        <end position="87"/>
    </location>
</feature>